<sequence>MYHEVERQTMRDLNLCLRPLGDSPTERLEAHDPRFLAVADLAQREAYSEAADAVEALDREGAHEVRLSGYYLFATLREEGLSRLPDVLDTLAALAKGLAPPEGSQEKAGKPAVLFNKALTWLCQTLLSALRYHHGKKDATWEAWTKGFTDGKRRDVLRALQDVQGLLEGSAFRTGVQGLAGLGQWLRETQERTPPSVAAPAAPAAAAPAKGRGAKATPPPVPPPPFPRTVGPLQLRGSAHLLELCDKLKAFEVLIERRDFQKAALVGDDVLHTLEGFDPRRYLPELFSTFGGLLNKHVGDIQEHWERKESVEWRTLSQFYQVDLAAFVGPGE</sequence>
<name>A0A3A8IEM6_9BACT</name>
<proteinExistence type="predicted"/>
<comment type="caution">
    <text evidence="2">The sequence shown here is derived from an EMBL/GenBank/DDBJ whole genome shotgun (WGS) entry which is preliminary data.</text>
</comment>
<organism evidence="2 3">
    <name type="scientific">Corallococcus terminator</name>
    <dbReference type="NCBI Taxonomy" id="2316733"/>
    <lineage>
        <taxon>Bacteria</taxon>
        <taxon>Pseudomonadati</taxon>
        <taxon>Myxococcota</taxon>
        <taxon>Myxococcia</taxon>
        <taxon>Myxococcales</taxon>
        <taxon>Cystobacterineae</taxon>
        <taxon>Myxococcaceae</taxon>
        <taxon>Corallococcus</taxon>
    </lineage>
</organism>
<evidence type="ECO:0000313" key="2">
    <source>
        <dbReference type="EMBL" id="RKG81535.1"/>
    </source>
</evidence>
<gene>
    <name evidence="2" type="ORF">D7V88_26195</name>
</gene>
<protein>
    <recommendedName>
        <fullName evidence="4">ImpA N-terminal domain-containing protein</fullName>
    </recommendedName>
</protein>
<keyword evidence="3" id="KW-1185">Reference proteome</keyword>
<reference evidence="3" key="1">
    <citation type="submission" date="2018-09" db="EMBL/GenBank/DDBJ databases">
        <authorList>
            <person name="Livingstone P.G."/>
            <person name="Whitworth D.E."/>
        </authorList>
    </citation>
    <scope>NUCLEOTIDE SEQUENCE [LARGE SCALE GENOMIC DNA]</scope>
    <source>
        <strain evidence="3">CA054A</strain>
    </source>
</reference>
<dbReference type="AlphaFoldDB" id="A0A3A8IEM6"/>
<feature type="region of interest" description="Disordered" evidence="1">
    <location>
        <begin position="191"/>
        <end position="224"/>
    </location>
</feature>
<accession>A0A3A8IEM6</accession>
<evidence type="ECO:0008006" key="4">
    <source>
        <dbReference type="Google" id="ProtNLM"/>
    </source>
</evidence>
<dbReference type="EMBL" id="RAVZ01000208">
    <property type="protein sequence ID" value="RKG81535.1"/>
    <property type="molecule type" value="Genomic_DNA"/>
</dbReference>
<dbReference type="NCBIfam" id="NF041244">
    <property type="entry name" value="IglI_fam"/>
    <property type="match status" value="1"/>
</dbReference>
<evidence type="ECO:0000256" key="1">
    <source>
        <dbReference type="SAM" id="MobiDB-lite"/>
    </source>
</evidence>
<evidence type="ECO:0000313" key="3">
    <source>
        <dbReference type="Proteomes" id="UP000268094"/>
    </source>
</evidence>
<feature type="compositionally biased region" description="Low complexity" evidence="1">
    <location>
        <begin position="192"/>
        <end position="216"/>
    </location>
</feature>
<dbReference type="Proteomes" id="UP000268094">
    <property type="component" value="Unassembled WGS sequence"/>
</dbReference>